<name>A0ABU6U915_9FABA</name>
<evidence type="ECO:0000256" key="2">
    <source>
        <dbReference type="SAM" id="MobiDB-lite"/>
    </source>
</evidence>
<feature type="compositionally biased region" description="Acidic residues" evidence="2">
    <location>
        <begin position="563"/>
        <end position="576"/>
    </location>
</feature>
<gene>
    <name evidence="4" type="ORF">PIB30_012515</name>
</gene>
<dbReference type="Gene3D" id="3.40.50.300">
    <property type="entry name" value="P-loop containing nucleotide triphosphate hydrolases"/>
    <property type="match status" value="1"/>
</dbReference>
<proteinExistence type="predicted"/>
<feature type="region of interest" description="Disordered" evidence="2">
    <location>
        <begin position="557"/>
        <end position="618"/>
    </location>
</feature>
<feature type="compositionally biased region" description="Basic and acidic residues" evidence="2">
    <location>
        <begin position="333"/>
        <end position="343"/>
    </location>
</feature>
<dbReference type="InterPro" id="IPR027417">
    <property type="entry name" value="P-loop_NTPase"/>
</dbReference>
<dbReference type="InterPro" id="IPR007321">
    <property type="entry name" value="Transposase_28"/>
</dbReference>
<evidence type="ECO:0000313" key="5">
    <source>
        <dbReference type="Proteomes" id="UP001341840"/>
    </source>
</evidence>
<dbReference type="Pfam" id="PF04195">
    <property type="entry name" value="Transposase_28"/>
    <property type="match status" value="1"/>
</dbReference>
<feature type="compositionally biased region" description="Polar residues" evidence="2">
    <location>
        <begin position="290"/>
        <end position="330"/>
    </location>
</feature>
<feature type="domain" description="Transposase (putative) gypsy type" evidence="3">
    <location>
        <begin position="83"/>
        <end position="145"/>
    </location>
</feature>
<dbReference type="Proteomes" id="UP001341840">
    <property type="component" value="Unassembled WGS sequence"/>
</dbReference>
<dbReference type="PANTHER" id="PTHR31099">
    <property type="entry name" value="OS06G0165300 PROTEIN"/>
    <property type="match status" value="1"/>
</dbReference>
<protein>
    <recommendedName>
        <fullName evidence="3">Transposase (putative) gypsy type domain-containing protein</fullName>
    </recommendedName>
</protein>
<feature type="coiled-coil region" evidence="1">
    <location>
        <begin position="449"/>
        <end position="511"/>
    </location>
</feature>
<reference evidence="4 5" key="1">
    <citation type="journal article" date="2023" name="Plants (Basel)">
        <title>Bridging the Gap: Combining Genomics and Transcriptomics Approaches to Understand Stylosanthes scabra, an Orphan Legume from the Brazilian Caatinga.</title>
        <authorList>
            <person name="Ferreira-Neto J.R.C."/>
            <person name="da Silva M.D."/>
            <person name="Binneck E."/>
            <person name="de Melo N.F."/>
            <person name="da Silva R.H."/>
            <person name="de Melo A.L.T.M."/>
            <person name="Pandolfi V."/>
            <person name="Bustamante F.O."/>
            <person name="Brasileiro-Vidal A.C."/>
            <person name="Benko-Iseppon A.M."/>
        </authorList>
    </citation>
    <scope>NUCLEOTIDE SEQUENCE [LARGE SCALE GENOMIC DNA]</scope>
    <source>
        <tissue evidence="4">Leaves</tissue>
    </source>
</reference>
<keyword evidence="5" id="KW-1185">Reference proteome</keyword>
<feature type="compositionally biased region" description="Basic residues" evidence="2">
    <location>
        <begin position="344"/>
        <end position="353"/>
    </location>
</feature>
<evidence type="ECO:0000313" key="4">
    <source>
        <dbReference type="EMBL" id="MED6156243.1"/>
    </source>
</evidence>
<dbReference type="EMBL" id="JASCZI010120860">
    <property type="protein sequence ID" value="MED6156243.1"/>
    <property type="molecule type" value="Genomic_DNA"/>
</dbReference>
<accession>A0ABU6U915</accession>
<feature type="compositionally biased region" description="Polar residues" evidence="2">
    <location>
        <begin position="589"/>
        <end position="605"/>
    </location>
</feature>
<keyword evidence="1" id="KW-0175">Coiled coil</keyword>
<dbReference type="PANTHER" id="PTHR31099:SF28">
    <property type="entry name" value="F5J5.12"/>
    <property type="match status" value="1"/>
</dbReference>
<evidence type="ECO:0000259" key="3">
    <source>
        <dbReference type="Pfam" id="PF04195"/>
    </source>
</evidence>
<evidence type="ECO:0000256" key="1">
    <source>
        <dbReference type="SAM" id="Coils"/>
    </source>
</evidence>
<organism evidence="4 5">
    <name type="scientific">Stylosanthes scabra</name>
    <dbReference type="NCBI Taxonomy" id="79078"/>
    <lineage>
        <taxon>Eukaryota</taxon>
        <taxon>Viridiplantae</taxon>
        <taxon>Streptophyta</taxon>
        <taxon>Embryophyta</taxon>
        <taxon>Tracheophyta</taxon>
        <taxon>Spermatophyta</taxon>
        <taxon>Magnoliopsida</taxon>
        <taxon>eudicotyledons</taxon>
        <taxon>Gunneridae</taxon>
        <taxon>Pentapetalae</taxon>
        <taxon>rosids</taxon>
        <taxon>fabids</taxon>
        <taxon>Fabales</taxon>
        <taxon>Fabaceae</taxon>
        <taxon>Papilionoideae</taxon>
        <taxon>50 kb inversion clade</taxon>
        <taxon>dalbergioids sensu lato</taxon>
        <taxon>Dalbergieae</taxon>
        <taxon>Pterocarpus clade</taxon>
        <taxon>Stylosanthes</taxon>
    </lineage>
</organism>
<comment type="caution">
    <text evidence="4">The sequence shown here is derived from an EMBL/GenBank/DDBJ whole genome shotgun (WGS) entry which is preliminary data.</text>
</comment>
<feature type="region of interest" description="Disordered" evidence="2">
    <location>
        <begin position="285"/>
        <end position="359"/>
    </location>
</feature>
<sequence>MARKFIRVLPEVIPESCKWVDSDVLGAKSVVDDEFVQSFNEHYSSCVSDVEGSRYRVVAPDPEDRVCHVDLESESCIFVYEAIFTKVGIRIPFTKFEIEVLKGCEIAPSQIHPNSWGFIRGFEVICRELGIPTSLGVFHHLFKLTKPFSKEKQQWLSFRANQNMKVFEMPEESMRDFKCLYFKVVPQPGTSPFWLDGEGEHRFPLSWNEAWVNPQVGREELSESELLFVDMLSDCWGKKPHHLQTRQLLTQPSAYIQKKILGVMSGKSSVYDKFKSHLLNKSKKPANVVRTASGSSKLTSSDQSILTSSAIPDSSSARNASATPSPSIQSAPEVDKAVKEPPQSRRKAPKPKYGHINSKEFDHSGFVQEYLLGGNSRIPMDGENFIKNLEAVTRSSIKAAAICQAATNKMKGSVLVPEGEVGKLRDHVKVVEAEKRVIEGERSELSSKVTRLEARLNLETQDLNSAREQLKRLEKEKSDIEEKYKRLYAEYKLKVEDNERLEAELQVAQETCYKFSSDAMLLAEEVANNLKEQIKVLLPDFDTDQIGQDHEVIDGIIVPPEPPADEQPDLEEEEITPEPISVVMPTSDVAPTSENVPVSENSPEAQPTMSDPPPTPPS</sequence>